<reference evidence="1" key="1">
    <citation type="journal article" date="2014" name="Front. Microbiol.">
        <title>High frequency of phylogenetically diverse reductive dehalogenase-homologous genes in deep subseafloor sedimentary metagenomes.</title>
        <authorList>
            <person name="Kawai M."/>
            <person name="Futagami T."/>
            <person name="Toyoda A."/>
            <person name="Takaki Y."/>
            <person name="Nishi S."/>
            <person name="Hori S."/>
            <person name="Arai W."/>
            <person name="Tsubouchi T."/>
            <person name="Morono Y."/>
            <person name="Uchiyama I."/>
            <person name="Ito T."/>
            <person name="Fujiyama A."/>
            <person name="Inagaki F."/>
            <person name="Takami H."/>
        </authorList>
    </citation>
    <scope>NUCLEOTIDE SEQUENCE</scope>
    <source>
        <strain evidence="1">Expedition CK06-06</strain>
    </source>
</reference>
<dbReference type="Gene3D" id="2.60.200.30">
    <property type="entry name" value="Probable inorganic polyphosphate/atp-NAD kinase, domain 2"/>
    <property type="match status" value="1"/>
</dbReference>
<dbReference type="Gene3D" id="3.40.50.10330">
    <property type="entry name" value="Probable inorganic polyphosphate/atp-NAD kinase, domain 1"/>
    <property type="match status" value="1"/>
</dbReference>
<dbReference type="PANTHER" id="PTHR20275">
    <property type="entry name" value="NAD KINASE"/>
    <property type="match status" value="1"/>
</dbReference>
<gene>
    <name evidence="1" type="ORF">S01H4_20214</name>
</gene>
<dbReference type="InterPro" id="IPR016064">
    <property type="entry name" value="NAD/diacylglycerol_kinase_sf"/>
</dbReference>
<dbReference type="GO" id="GO:0003951">
    <property type="term" value="F:NAD+ kinase activity"/>
    <property type="evidence" value="ECO:0007669"/>
    <property type="project" value="InterPro"/>
</dbReference>
<dbReference type="GO" id="GO:0006741">
    <property type="term" value="P:NADP+ biosynthetic process"/>
    <property type="evidence" value="ECO:0007669"/>
    <property type="project" value="TreeGrafter"/>
</dbReference>
<accession>X0ZWT8</accession>
<feature type="non-terminal residue" evidence="1">
    <location>
        <position position="161"/>
    </location>
</feature>
<dbReference type="AlphaFoldDB" id="X0ZWT8"/>
<proteinExistence type="predicted"/>
<dbReference type="InterPro" id="IPR017437">
    <property type="entry name" value="ATP-NAD_kinase_PpnK-typ_C"/>
</dbReference>
<organism evidence="1">
    <name type="scientific">marine sediment metagenome</name>
    <dbReference type="NCBI Taxonomy" id="412755"/>
    <lineage>
        <taxon>unclassified sequences</taxon>
        <taxon>metagenomes</taxon>
        <taxon>ecological metagenomes</taxon>
    </lineage>
</organism>
<dbReference type="InterPro" id="IPR017438">
    <property type="entry name" value="ATP-NAD_kinase_N"/>
</dbReference>
<comment type="caution">
    <text evidence="1">The sequence shown here is derived from an EMBL/GenBank/DDBJ whole genome shotgun (WGS) entry which is preliminary data.</text>
</comment>
<name>X0ZWT8_9ZZZZ</name>
<protein>
    <submittedName>
        <fullName evidence="1">Uncharacterized protein</fullName>
    </submittedName>
</protein>
<dbReference type="PANTHER" id="PTHR20275:SF43">
    <property type="entry name" value="BIFUNCTIONAL NADP PHOSPHATASE_NAD KINASE"/>
    <property type="match status" value="1"/>
</dbReference>
<dbReference type="GO" id="GO:0019674">
    <property type="term" value="P:NAD+ metabolic process"/>
    <property type="evidence" value="ECO:0007669"/>
    <property type="project" value="InterPro"/>
</dbReference>
<dbReference type="EMBL" id="BART01009069">
    <property type="protein sequence ID" value="GAG62382.1"/>
    <property type="molecule type" value="Genomic_DNA"/>
</dbReference>
<sequence length="161" mass="17445">MAGGLPHRNAPPILGVNIGSIGFLDESNERTVFNDIARVLKGDFLVEKCSKLTPYIVRDTEEIRLSNALNEILIVSSKSSKVLLASVKINGCFLNRSYLDGLIISTSVGSTAYNLSAGGAIVKSTMDVMQLTPLNSFARSGLKPLILPIDSEIEIQLLRQR</sequence>
<dbReference type="SUPFAM" id="SSF111331">
    <property type="entry name" value="NAD kinase/diacylglycerol kinase-like"/>
    <property type="match status" value="1"/>
</dbReference>
<dbReference type="Pfam" id="PF20143">
    <property type="entry name" value="NAD_kinase_C"/>
    <property type="match status" value="1"/>
</dbReference>
<evidence type="ECO:0000313" key="1">
    <source>
        <dbReference type="EMBL" id="GAG62382.1"/>
    </source>
</evidence>